<feature type="signal peptide" evidence="1">
    <location>
        <begin position="1"/>
        <end position="23"/>
    </location>
</feature>
<keyword evidence="3" id="KW-1185">Reference proteome</keyword>
<dbReference type="Gene3D" id="3.40.190.10">
    <property type="entry name" value="Periplasmic binding protein-like II"/>
    <property type="match status" value="2"/>
</dbReference>
<accession>A0ABU5VQ50</accession>
<evidence type="ECO:0000313" key="3">
    <source>
        <dbReference type="Proteomes" id="UP001302274"/>
    </source>
</evidence>
<dbReference type="RefSeq" id="WP_323574653.1">
    <property type="nucleotide sequence ID" value="NZ_JAYGJQ010000001.1"/>
</dbReference>
<comment type="caution">
    <text evidence="2">The sequence shown here is derived from an EMBL/GenBank/DDBJ whole genome shotgun (WGS) entry which is preliminary data.</text>
</comment>
<protein>
    <recommendedName>
        <fullName evidence="4">Solute-binding protein family 3/N-terminal domain-containing protein</fullName>
    </recommendedName>
</protein>
<gene>
    <name evidence="2" type="ORF">SHI21_03085</name>
</gene>
<dbReference type="Proteomes" id="UP001302274">
    <property type="component" value="Unassembled WGS sequence"/>
</dbReference>
<feature type="chain" id="PRO_5046197357" description="Solute-binding protein family 3/N-terminal domain-containing protein" evidence="1">
    <location>
        <begin position="24"/>
        <end position="251"/>
    </location>
</feature>
<proteinExistence type="predicted"/>
<dbReference type="SUPFAM" id="SSF53850">
    <property type="entry name" value="Periplasmic binding protein-like II"/>
    <property type="match status" value="1"/>
</dbReference>
<keyword evidence="1" id="KW-0732">Signal</keyword>
<dbReference type="EMBL" id="JAYGJQ010000001">
    <property type="protein sequence ID" value="MEA9355165.1"/>
    <property type="molecule type" value="Genomic_DNA"/>
</dbReference>
<name>A0ABU5VQ50_9BACT</name>
<reference evidence="2 3" key="1">
    <citation type="submission" date="2023-11" db="EMBL/GenBank/DDBJ databases">
        <title>A Novel Polar Bacteriovorax (B. antarcticus) Isolated from the Biocrust in Antarctica.</title>
        <authorList>
            <person name="Mun W."/>
            <person name="Choi S.Y."/>
            <person name="Mitchell R.J."/>
        </authorList>
    </citation>
    <scope>NUCLEOTIDE SEQUENCE [LARGE SCALE GENOMIC DNA]</scope>
    <source>
        <strain evidence="2 3">PP10</strain>
    </source>
</reference>
<sequence>MFKSLKISTVVILLFSISFFSNATTVEEKDNVPYTYRVSLSDAPSLNIVTKIWAKIGSRSGYQFTVFVLPAERSLISVNKGEMDIEHTRLETLDLKNYPNLIRTKEYMYTIKTYAYVLKKSLIHINNWNDLLDKDISICYQLGYKDIEQNLQKKSHRLKLNPVNDAKQCLGMLKLNRVDLVLSTDVLPIELFQKKLEIEAPEVRIAGTLSESKFYPYFNQKHKNIIPKIDKIILQLRKENFFQNLINGKSK</sequence>
<evidence type="ECO:0000256" key="1">
    <source>
        <dbReference type="SAM" id="SignalP"/>
    </source>
</evidence>
<organism evidence="2 3">
    <name type="scientific">Bacteriovorax antarcticus</name>
    <dbReference type="NCBI Taxonomy" id="3088717"/>
    <lineage>
        <taxon>Bacteria</taxon>
        <taxon>Pseudomonadati</taxon>
        <taxon>Bdellovibrionota</taxon>
        <taxon>Bacteriovoracia</taxon>
        <taxon>Bacteriovoracales</taxon>
        <taxon>Bacteriovoracaceae</taxon>
        <taxon>Bacteriovorax</taxon>
    </lineage>
</organism>
<evidence type="ECO:0008006" key="4">
    <source>
        <dbReference type="Google" id="ProtNLM"/>
    </source>
</evidence>
<evidence type="ECO:0000313" key="2">
    <source>
        <dbReference type="EMBL" id="MEA9355165.1"/>
    </source>
</evidence>